<accession>A0A846X360</accession>
<name>A0A846X360_9ACTN</name>
<dbReference type="Proteomes" id="UP000582646">
    <property type="component" value="Unassembled WGS sequence"/>
</dbReference>
<organism evidence="1 2">
    <name type="scientific">Tsukamurella spumae</name>
    <dbReference type="NCBI Taxonomy" id="44753"/>
    <lineage>
        <taxon>Bacteria</taxon>
        <taxon>Bacillati</taxon>
        <taxon>Actinomycetota</taxon>
        <taxon>Actinomycetes</taxon>
        <taxon>Mycobacteriales</taxon>
        <taxon>Tsukamurellaceae</taxon>
        <taxon>Tsukamurella</taxon>
    </lineage>
</organism>
<keyword evidence="2" id="KW-1185">Reference proteome</keyword>
<sequence>MKPDLIPTPVLDRIEHLVEYGDVYIPGFDRNAKWSQGGSCSFLSPAPIYRLHGTSTQYLIGVYTDRLWTLVNLNYLACDPYCDDPICVRVREQAVQQWKGVPAGGTLFAVTDVDPQTDALPNPVPYYVHIDDAQRVDRNGLATPIEVNLFGNVH</sequence>
<protein>
    <submittedName>
        <fullName evidence="1">Uncharacterized protein</fullName>
    </submittedName>
</protein>
<dbReference type="AlphaFoldDB" id="A0A846X360"/>
<evidence type="ECO:0000313" key="2">
    <source>
        <dbReference type="Proteomes" id="UP000582646"/>
    </source>
</evidence>
<dbReference type="RefSeq" id="WP_168546524.1">
    <property type="nucleotide sequence ID" value="NZ_BAAAKS010000054.1"/>
</dbReference>
<dbReference type="EMBL" id="JAAXOQ010000018">
    <property type="protein sequence ID" value="NKY19531.1"/>
    <property type="molecule type" value="Genomic_DNA"/>
</dbReference>
<proteinExistence type="predicted"/>
<gene>
    <name evidence="1" type="ORF">HF999_14280</name>
</gene>
<comment type="caution">
    <text evidence="1">The sequence shown here is derived from an EMBL/GenBank/DDBJ whole genome shotgun (WGS) entry which is preliminary data.</text>
</comment>
<reference evidence="1 2" key="1">
    <citation type="submission" date="2020-04" db="EMBL/GenBank/DDBJ databases">
        <title>MicrobeNet Type strains.</title>
        <authorList>
            <person name="Nicholson A.C."/>
        </authorList>
    </citation>
    <scope>NUCLEOTIDE SEQUENCE [LARGE SCALE GENOMIC DNA]</scope>
    <source>
        <strain evidence="1 2">DSM 44113</strain>
    </source>
</reference>
<evidence type="ECO:0000313" key="1">
    <source>
        <dbReference type="EMBL" id="NKY19531.1"/>
    </source>
</evidence>